<dbReference type="EMBL" id="JBJXVJ010000001">
    <property type="protein sequence ID" value="MFN1215430.1"/>
    <property type="molecule type" value="Genomic_DNA"/>
</dbReference>
<reference evidence="4" key="1">
    <citation type="submission" date="2015-12" db="EMBL/GenBank/DDBJ databases">
        <title>Genome sequence of a biocontrol rhizobacterium Chryseobacterium kwangjuense strain KJ1R5 isolated from pepper (Capsicum annuum L.).</title>
        <authorList>
            <person name="Jeong J.-J."/>
            <person name="Park H."/>
            <person name="Mannaa M."/>
            <person name="Sang M.K."/>
            <person name="Choi I.-G."/>
            <person name="Kim K.D."/>
        </authorList>
    </citation>
    <scope>NUCLEOTIDE SEQUENCE [LARGE SCALE GENOMIC DNA]</scope>
    <source>
        <strain evidence="4">KJ1R5</strain>
    </source>
</reference>
<evidence type="ECO:0000313" key="5">
    <source>
        <dbReference type="Proteomes" id="UP001634154"/>
    </source>
</evidence>
<evidence type="ECO:0008006" key="6">
    <source>
        <dbReference type="Google" id="ProtNLM"/>
    </source>
</evidence>
<dbReference type="OrthoDB" id="944734at2"/>
<comment type="caution">
    <text evidence="2">The sequence shown here is derived from an EMBL/GenBank/DDBJ whole genome shotgun (WGS) entry which is preliminary data.</text>
</comment>
<feature type="signal peptide" evidence="1">
    <location>
        <begin position="1"/>
        <end position="21"/>
    </location>
</feature>
<organism evidence="2 4">
    <name type="scientific">Chryseobacterium kwangjuense</name>
    <dbReference type="NCBI Taxonomy" id="267125"/>
    <lineage>
        <taxon>Bacteria</taxon>
        <taxon>Pseudomonadati</taxon>
        <taxon>Bacteroidota</taxon>
        <taxon>Flavobacteriia</taxon>
        <taxon>Flavobacteriales</taxon>
        <taxon>Weeksellaceae</taxon>
        <taxon>Chryseobacterium group</taxon>
        <taxon>Chryseobacterium</taxon>
    </lineage>
</organism>
<dbReference type="AlphaFoldDB" id="A0A135WK47"/>
<name>A0A135WK47_9FLAO</name>
<reference evidence="2" key="2">
    <citation type="submission" date="2015-12" db="EMBL/GenBank/DDBJ databases">
        <authorList>
            <person name="Shamseldin A."/>
            <person name="Moawad H."/>
            <person name="Abd El-Rahim W.M."/>
            <person name="Sadowsky M.J."/>
        </authorList>
    </citation>
    <scope>NUCLEOTIDE SEQUENCE</scope>
    <source>
        <strain evidence="2">KJ1R5</strain>
    </source>
</reference>
<accession>A0A135WK47</accession>
<gene>
    <name evidence="3" type="ORF">ACKW6Q_00465</name>
    <name evidence="2" type="ORF">AU378_05880</name>
</gene>
<sequence>MKNTIYKTALLLMLMINTVHAQTINWAAAGKEKHILNANIGAEYGVIFGLGYHYKLNSKLFPMTVGAEFSMPSGNDLLDDFKTKAGANVRWVKIKDFQFSTRVQGVYRRFENKNVAIANFGLDMAGVVGYYRPKWFAGAEVGFDKAIVSHFKHNEDYREVYPDVKNGWYEPSTGGNFYYGVQGGYAFKNHEIYLRGGNVVSQDFKTKLMLPFYVQIGYNFKL</sequence>
<protein>
    <recommendedName>
        <fullName evidence="6">Outer membrane protein beta-barrel domain-containing protein</fullName>
    </recommendedName>
</protein>
<dbReference type="EMBL" id="LPUR01000001">
    <property type="protein sequence ID" value="KXH85279.1"/>
    <property type="molecule type" value="Genomic_DNA"/>
</dbReference>
<dbReference type="Proteomes" id="UP000070513">
    <property type="component" value="Unassembled WGS sequence"/>
</dbReference>
<keyword evidence="1" id="KW-0732">Signal</keyword>
<dbReference type="Proteomes" id="UP001634154">
    <property type="component" value="Unassembled WGS sequence"/>
</dbReference>
<evidence type="ECO:0000256" key="1">
    <source>
        <dbReference type="SAM" id="SignalP"/>
    </source>
</evidence>
<dbReference type="RefSeq" id="WP_062648958.1">
    <property type="nucleotide sequence ID" value="NZ_JBJXVJ010000001.1"/>
</dbReference>
<evidence type="ECO:0000313" key="4">
    <source>
        <dbReference type="Proteomes" id="UP000070513"/>
    </source>
</evidence>
<feature type="chain" id="PRO_5007468028" description="Outer membrane protein beta-barrel domain-containing protein" evidence="1">
    <location>
        <begin position="22"/>
        <end position="222"/>
    </location>
</feature>
<reference evidence="3 5" key="4">
    <citation type="submission" date="2024-12" db="EMBL/GenBank/DDBJ databases">
        <title>Draft genome sequence of Chryseobacterium kwangjuense AG447.</title>
        <authorList>
            <person name="Cheptsov V.S."/>
            <person name="Belov A."/>
            <person name="Zavarzina A.G."/>
        </authorList>
    </citation>
    <scope>NUCLEOTIDE SEQUENCE [LARGE SCALE GENOMIC DNA]</scope>
    <source>
        <strain evidence="3 5">AG447</strain>
    </source>
</reference>
<keyword evidence="5" id="KW-1185">Reference proteome</keyword>
<proteinExistence type="predicted"/>
<evidence type="ECO:0000313" key="2">
    <source>
        <dbReference type="EMBL" id="KXH85279.1"/>
    </source>
</evidence>
<evidence type="ECO:0000313" key="3">
    <source>
        <dbReference type="EMBL" id="MFN1215430.1"/>
    </source>
</evidence>
<reference evidence="2 4" key="3">
    <citation type="journal article" date="2016" name="Genome Announc.">
        <title>Draft Genome Sequence of a Biocontrol Rhizobacterium, Chryseobacterium kwangjuense Strain KJ1R5, Isolated from Pepper (Capsicum annuum).</title>
        <authorList>
            <person name="Jeong J.J."/>
            <person name="Park H."/>
            <person name="Park B.H."/>
            <person name="Mannaa M."/>
            <person name="Sang M.K."/>
            <person name="Choi I.G."/>
            <person name="Kim K.D."/>
        </authorList>
    </citation>
    <scope>NUCLEOTIDE SEQUENCE [LARGE SCALE GENOMIC DNA]</scope>
    <source>
        <strain evidence="2 4">KJ1R5</strain>
    </source>
</reference>